<dbReference type="CDD" id="cd00082">
    <property type="entry name" value="HisKA"/>
    <property type="match status" value="1"/>
</dbReference>
<dbReference type="SUPFAM" id="SSF158472">
    <property type="entry name" value="HAMP domain-like"/>
    <property type="match status" value="1"/>
</dbReference>
<dbReference type="STRING" id="1128398.Curi_c12090"/>
<evidence type="ECO:0000256" key="1">
    <source>
        <dbReference type="ARBA" id="ARBA00000085"/>
    </source>
</evidence>
<dbReference type="CDD" id="cd00075">
    <property type="entry name" value="HATPase"/>
    <property type="match status" value="1"/>
</dbReference>
<feature type="transmembrane region" description="Helical" evidence="15">
    <location>
        <begin position="104"/>
        <end position="127"/>
    </location>
</feature>
<feature type="domain" description="HAMP" evidence="17">
    <location>
        <begin position="130"/>
        <end position="182"/>
    </location>
</feature>
<comment type="subcellular location">
    <subcellularLocation>
        <location evidence="2">Cell membrane</location>
        <topology evidence="2">Multi-pass membrane protein</topology>
    </subcellularLocation>
</comment>
<dbReference type="KEGG" id="cad:Curi_c12090"/>
<keyword evidence="7 15" id="KW-0812">Transmembrane</keyword>
<evidence type="ECO:0000256" key="2">
    <source>
        <dbReference type="ARBA" id="ARBA00004651"/>
    </source>
</evidence>
<dbReference type="InterPro" id="IPR050398">
    <property type="entry name" value="HssS/ArlS-like"/>
</dbReference>
<dbReference type="PRINTS" id="PR00344">
    <property type="entry name" value="BCTRLSENSOR"/>
</dbReference>
<dbReference type="PROSITE" id="PS50109">
    <property type="entry name" value="HIS_KIN"/>
    <property type="match status" value="1"/>
</dbReference>
<dbReference type="InterPro" id="IPR003661">
    <property type="entry name" value="HisK_dim/P_dom"/>
</dbReference>
<dbReference type="eggNOG" id="COG2205">
    <property type="taxonomic scope" value="Bacteria"/>
</dbReference>
<evidence type="ECO:0000256" key="4">
    <source>
        <dbReference type="ARBA" id="ARBA00022475"/>
    </source>
</evidence>
<dbReference type="Pfam" id="PF00672">
    <property type="entry name" value="HAMP"/>
    <property type="match status" value="1"/>
</dbReference>
<evidence type="ECO:0000256" key="8">
    <source>
        <dbReference type="ARBA" id="ARBA00022741"/>
    </source>
</evidence>
<evidence type="ECO:0000256" key="13">
    <source>
        <dbReference type="ARBA" id="ARBA00023136"/>
    </source>
</evidence>
<dbReference type="PANTHER" id="PTHR45528:SF1">
    <property type="entry name" value="SENSOR HISTIDINE KINASE CPXA"/>
    <property type="match status" value="1"/>
</dbReference>
<dbReference type="EC" id="2.7.13.3" evidence="3"/>
<dbReference type="PROSITE" id="PS50885">
    <property type="entry name" value="HAMP"/>
    <property type="match status" value="1"/>
</dbReference>
<protein>
    <recommendedName>
        <fullName evidence="3">histidine kinase</fullName>
        <ecNumber evidence="3">2.7.13.3</ecNumber>
    </recommendedName>
</protein>
<dbReference type="InterPro" id="IPR003594">
    <property type="entry name" value="HATPase_dom"/>
</dbReference>
<dbReference type="SMART" id="SM00387">
    <property type="entry name" value="HATPase_c"/>
    <property type="match status" value="1"/>
</dbReference>
<keyword evidence="9 18" id="KW-0418">Kinase</keyword>
<evidence type="ECO:0000256" key="15">
    <source>
        <dbReference type="SAM" id="Phobius"/>
    </source>
</evidence>
<evidence type="ECO:0000256" key="7">
    <source>
        <dbReference type="ARBA" id="ARBA00022692"/>
    </source>
</evidence>
<keyword evidence="12" id="KW-0902">Two-component regulatory system</keyword>
<keyword evidence="19" id="KW-1185">Reference proteome</keyword>
<keyword evidence="13 15" id="KW-0472">Membrane</keyword>
<evidence type="ECO:0000256" key="6">
    <source>
        <dbReference type="ARBA" id="ARBA00022679"/>
    </source>
</evidence>
<evidence type="ECO:0000256" key="10">
    <source>
        <dbReference type="ARBA" id="ARBA00022840"/>
    </source>
</evidence>
<keyword evidence="6" id="KW-0808">Transferase</keyword>
<dbReference type="Gene3D" id="6.10.340.10">
    <property type="match status" value="1"/>
</dbReference>
<dbReference type="PANTHER" id="PTHR45528">
    <property type="entry name" value="SENSOR HISTIDINE KINASE CPXA"/>
    <property type="match status" value="1"/>
</dbReference>
<dbReference type="RefSeq" id="WP_014967358.1">
    <property type="nucleotide sequence ID" value="NC_018664.1"/>
</dbReference>
<evidence type="ECO:0000259" key="16">
    <source>
        <dbReference type="PROSITE" id="PS50109"/>
    </source>
</evidence>
<evidence type="ECO:0000256" key="9">
    <source>
        <dbReference type="ARBA" id="ARBA00022777"/>
    </source>
</evidence>
<evidence type="ECO:0000313" key="18">
    <source>
        <dbReference type="EMBL" id="AFS78221.1"/>
    </source>
</evidence>
<organism evidence="18 19">
    <name type="scientific">Gottschalkia acidurici (strain ATCC 7906 / DSM 604 / BCRC 14475 / CIP 104303 / KCTC 5404 / NCIMB 10678 / 9a)</name>
    <name type="common">Clostridium acidurici</name>
    <dbReference type="NCBI Taxonomy" id="1128398"/>
    <lineage>
        <taxon>Bacteria</taxon>
        <taxon>Bacillati</taxon>
        <taxon>Bacillota</taxon>
        <taxon>Tissierellia</taxon>
        <taxon>Tissierellales</taxon>
        <taxon>Gottschalkiaceae</taxon>
        <taxon>Gottschalkia</taxon>
    </lineage>
</organism>
<evidence type="ECO:0000313" key="19">
    <source>
        <dbReference type="Proteomes" id="UP000006094"/>
    </source>
</evidence>
<dbReference type="OrthoDB" id="9773956at2"/>
<accession>K0B0P7</accession>
<keyword evidence="5" id="KW-0597">Phosphoprotein</keyword>
<sequence length="415" mass="48034">MFRNEEFKSVTIKVILLQLIFAITGLIMINTFMNDINTRVIERDLALVGSIVNKYPQLKNEIIPYITKDVSTADKLKGQSILKSYGYDIELNKKYHPIFKINNLNVQITVFLTILLFLFPLITILIFEYKKIYRKVREVYSASEKFVEGDFSIHLKEEGEGEFNILNHQFNQMANRLENSLKMLKKDKLFLKNMISDISHQLKTPLSSLIIINDILTEDEDMNKESRLNFLSKERSQLERMEWLIINLLKVARIESGSIEFRKEKVFLKEVLDIATNTLSHQLKSQVVYIEGNLDIAFFYGDKDWTGEALINIVKNAIEHSRGKIIITLEETPLFSSIRVKDNGIGIEEKHLPYIFERFFKVNNEVKTESIGIGLNLTKLIVESQNGIISAKSKKNHGTEITMTFLKNNTNLTKK</sequence>
<dbReference type="EMBL" id="CP003326">
    <property type="protein sequence ID" value="AFS78221.1"/>
    <property type="molecule type" value="Genomic_DNA"/>
</dbReference>
<dbReference type="HOGENOM" id="CLU_000445_89_3_9"/>
<keyword evidence="14" id="KW-0175">Coiled coil</keyword>
<feature type="coiled-coil region" evidence="14">
    <location>
        <begin position="167"/>
        <end position="194"/>
    </location>
</feature>
<dbReference type="CDD" id="cd06225">
    <property type="entry name" value="HAMP"/>
    <property type="match status" value="1"/>
</dbReference>
<name>K0B0P7_GOTA9</name>
<comment type="catalytic activity">
    <reaction evidence="1">
        <text>ATP + protein L-histidine = ADP + protein N-phospho-L-histidine.</text>
        <dbReference type="EC" id="2.7.13.3"/>
    </reaction>
</comment>
<keyword evidence="4" id="KW-1003">Cell membrane</keyword>
<evidence type="ECO:0000256" key="11">
    <source>
        <dbReference type="ARBA" id="ARBA00022989"/>
    </source>
</evidence>
<dbReference type="Pfam" id="PF00512">
    <property type="entry name" value="HisKA"/>
    <property type="match status" value="1"/>
</dbReference>
<dbReference type="Pfam" id="PF02518">
    <property type="entry name" value="HATPase_c"/>
    <property type="match status" value="1"/>
</dbReference>
<dbReference type="InterPro" id="IPR036890">
    <property type="entry name" value="HATPase_C_sf"/>
</dbReference>
<dbReference type="GO" id="GO:0005524">
    <property type="term" value="F:ATP binding"/>
    <property type="evidence" value="ECO:0007669"/>
    <property type="project" value="UniProtKB-KW"/>
</dbReference>
<dbReference type="GO" id="GO:0000155">
    <property type="term" value="F:phosphorelay sensor kinase activity"/>
    <property type="evidence" value="ECO:0007669"/>
    <property type="project" value="InterPro"/>
</dbReference>
<dbReference type="InterPro" id="IPR004358">
    <property type="entry name" value="Sig_transdc_His_kin-like_C"/>
</dbReference>
<feature type="transmembrane region" description="Helical" evidence="15">
    <location>
        <begin position="12"/>
        <end position="33"/>
    </location>
</feature>
<dbReference type="GO" id="GO:0005886">
    <property type="term" value="C:plasma membrane"/>
    <property type="evidence" value="ECO:0007669"/>
    <property type="project" value="UniProtKB-SubCell"/>
</dbReference>
<dbReference type="Gene3D" id="3.30.565.10">
    <property type="entry name" value="Histidine kinase-like ATPase, C-terminal domain"/>
    <property type="match status" value="1"/>
</dbReference>
<gene>
    <name evidence="18" type="ordered locus">Curi_c12090</name>
</gene>
<evidence type="ECO:0000256" key="12">
    <source>
        <dbReference type="ARBA" id="ARBA00023012"/>
    </source>
</evidence>
<evidence type="ECO:0000259" key="17">
    <source>
        <dbReference type="PROSITE" id="PS50885"/>
    </source>
</evidence>
<dbReference type="InterPro" id="IPR005467">
    <property type="entry name" value="His_kinase_dom"/>
</dbReference>
<dbReference type="AlphaFoldDB" id="K0B0P7"/>
<dbReference type="Proteomes" id="UP000006094">
    <property type="component" value="Chromosome"/>
</dbReference>
<dbReference type="SMART" id="SM00304">
    <property type="entry name" value="HAMP"/>
    <property type="match status" value="1"/>
</dbReference>
<dbReference type="SUPFAM" id="SSF55874">
    <property type="entry name" value="ATPase domain of HSP90 chaperone/DNA topoisomerase II/histidine kinase"/>
    <property type="match status" value="1"/>
</dbReference>
<dbReference type="SUPFAM" id="SSF47384">
    <property type="entry name" value="Homodimeric domain of signal transducing histidine kinase"/>
    <property type="match status" value="1"/>
</dbReference>
<feature type="domain" description="Histidine kinase" evidence="16">
    <location>
        <begin position="197"/>
        <end position="409"/>
    </location>
</feature>
<keyword evidence="11 15" id="KW-1133">Transmembrane helix</keyword>
<reference evidence="18 19" key="1">
    <citation type="journal article" date="2012" name="PLoS ONE">
        <title>The purine-utilizing bacterium Clostridium acidurici 9a: a genome-guided metabolic reconsideration.</title>
        <authorList>
            <person name="Hartwich K."/>
            <person name="Poehlein A."/>
            <person name="Daniel R."/>
        </authorList>
    </citation>
    <scope>NUCLEOTIDE SEQUENCE [LARGE SCALE GENOMIC DNA]</scope>
    <source>
        <strain evidence="19">ATCC 7906 / DSM 604 / BCRC 14475 / CIP 104303 / KCTC 5404 / NCIMB 10678 / 9a</strain>
    </source>
</reference>
<keyword evidence="8" id="KW-0547">Nucleotide-binding</keyword>
<evidence type="ECO:0000256" key="5">
    <source>
        <dbReference type="ARBA" id="ARBA00022553"/>
    </source>
</evidence>
<dbReference type="InterPro" id="IPR003660">
    <property type="entry name" value="HAMP_dom"/>
</dbReference>
<dbReference type="Gene3D" id="1.10.287.130">
    <property type="match status" value="1"/>
</dbReference>
<evidence type="ECO:0000256" key="14">
    <source>
        <dbReference type="SAM" id="Coils"/>
    </source>
</evidence>
<dbReference type="SMART" id="SM00388">
    <property type="entry name" value="HisKA"/>
    <property type="match status" value="1"/>
</dbReference>
<proteinExistence type="predicted"/>
<keyword evidence="10" id="KW-0067">ATP-binding</keyword>
<evidence type="ECO:0000256" key="3">
    <source>
        <dbReference type="ARBA" id="ARBA00012438"/>
    </source>
</evidence>
<dbReference type="InterPro" id="IPR036097">
    <property type="entry name" value="HisK_dim/P_sf"/>
</dbReference>